<feature type="domain" description="ABC transmembrane type-1" evidence="8">
    <location>
        <begin position="41"/>
        <end position="233"/>
    </location>
</feature>
<accession>A0ABQ1FSS3</accession>
<name>A0ABQ1FSS3_9BACL</name>
<dbReference type="InterPro" id="IPR035906">
    <property type="entry name" value="MetI-like_sf"/>
</dbReference>
<feature type="transmembrane region" description="Helical" evidence="7">
    <location>
        <begin position="110"/>
        <end position="133"/>
    </location>
</feature>
<feature type="transmembrane region" description="Helical" evidence="7">
    <location>
        <begin position="80"/>
        <end position="104"/>
    </location>
</feature>
<evidence type="ECO:0000256" key="1">
    <source>
        <dbReference type="ARBA" id="ARBA00004651"/>
    </source>
</evidence>
<dbReference type="InterPro" id="IPR051322">
    <property type="entry name" value="AA_ABC_Transporter_Permease"/>
</dbReference>
<dbReference type="PANTHER" id="PTHR30450:SF1">
    <property type="entry name" value="D-METHIONINE TRANSPORT SYSTEM PERMEASE PROTEIN METI-RELATED"/>
    <property type="match status" value="1"/>
</dbReference>
<evidence type="ECO:0000256" key="5">
    <source>
        <dbReference type="ARBA" id="ARBA00022989"/>
    </source>
</evidence>
<comment type="caution">
    <text evidence="9">The sequence shown here is derived from an EMBL/GenBank/DDBJ whole genome shotgun (WGS) entry which is preliminary data.</text>
</comment>
<protein>
    <submittedName>
        <fullName evidence="9">ABC transporter permease</fullName>
    </submittedName>
</protein>
<organism evidence="9 10">
    <name type="scientific">Paenibacillus physcomitrellae</name>
    <dbReference type="NCBI Taxonomy" id="1619311"/>
    <lineage>
        <taxon>Bacteria</taxon>
        <taxon>Bacillati</taxon>
        <taxon>Bacillota</taxon>
        <taxon>Bacilli</taxon>
        <taxon>Bacillales</taxon>
        <taxon>Paenibacillaceae</taxon>
        <taxon>Paenibacillus</taxon>
    </lineage>
</organism>
<dbReference type="InterPro" id="IPR000515">
    <property type="entry name" value="MetI-like"/>
</dbReference>
<dbReference type="Proteomes" id="UP000609323">
    <property type="component" value="Unassembled WGS sequence"/>
</dbReference>
<keyword evidence="10" id="KW-1185">Reference proteome</keyword>
<keyword evidence="5 7" id="KW-1133">Transmembrane helix</keyword>
<gene>
    <name evidence="9" type="primary">sfbC</name>
    <name evidence="9" type="ORF">GCM10010917_09680</name>
</gene>
<keyword evidence="3" id="KW-1003">Cell membrane</keyword>
<evidence type="ECO:0000256" key="3">
    <source>
        <dbReference type="ARBA" id="ARBA00022475"/>
    </source>
</evidence>
<reference evidence="10" key="1">
    <citation type="journal article" date="2019" name="Int. J. Syst. Evol. Microbiol.">
        <title>The Global Catalogue of Microorganisms (GCM) 10K type strain sequencing project: providing services to taxonomists for standard genome sequencing and annotation.</title>
        <authorList>
            <consortium name="The Broad Institute Genomics Platform"/>
            <consortium name="The Broad Institute Genome Sequencing Center for Infectious Disease"/>
            <person name="Wu L."/>
            <person name="Ma J."/>
        </authorList>
    </citation>
    <scope>NUCLEOTIDE SEQUENCE [LARGE SCALE GENOMIC DNA]</scope>
    <source>
        <strain evidence="10">CGMCC 1.15044</strain>
    </source>
</reference>
<keyword evidence="6 7" id="KW-0472">Membrane</keyword>
<feature type="transmembrane region" description="Helical" evidence="7">
    <location>
        <begin position="173"/>
        <end position="196"/>
    </location>
</feature>
<comment type="similarity">
    <text evidence="7">Belongs to the binding-protein-dependent transport system permease family.</text>
</comment>
<evidence type="ECO:0000256" key="6">
    <source>
        <dbReference type="ARBA" id="ARBA00023136"/>
    </source>
</evidence>
<dbReference type="PROSITE" id="PS50928">
    <property type="entry name" value="ABC_TM1"/>
    <property type="match status" value="1"/>
</dbReference>
<dbReference type="Gene3D" id="1.10.3720.10">
    <property type="entry name" value="MetI-like"/>
    <property type="match status" value="1"/>
</dbReference>
<keyword evidence="4 7" id="KW-0812">Transmembrane</keyword>
<sequence>MIGTGLNEQAVLFTSWLASASDGMSLYDKLVHYQTEIWKSIGQTFEMVGISLLAAILLGLPVGTLLYLSRRGQMYENRTLSMVVNTLVNVVRSFPFLLLVVFLIPFTRLLVGTSIGTIAASVPLAIVAIAHYARLAEQSLLEIPRGVIEAARSMGSSRLQIIRKFLYPEARSGLVLGLTSSTISFISYSTVVGIVGGGGVGDFAIRYGYQRYEMDITVFIIILMIILVQAVQFAGSRLAAWLDKR</sequence>
<comment type="subcellular location">
    <subcellularLocation>
        <location evidence="1 7">Cell membrane</location>
        <topology evidence="1 7">Multi-pass membrane protein</topology>
    </subcellularLocation>
</comment>
<evidence type="ECO:0000313" key="9">
    <source>
        <dbReference type="EMBL" id="GGA26907.1"/>
    </source>
</evidence>
<proteinExistence type="inferred from homology"/>
<keyword evidence="2 7" id="KW-0813">Transport</keyword>
<dbReference type="PANTHER" id="PTHR30450">
    <property type="entry name" value="ABC TRANSPORTER PERMEASE"/>
    <property type="match status" value="1"/>
</dbReference>
<feature type="transmembrane region" description="Helical" evidence="7">
    <location>
        <begin position="216"/>
        <end position="235"/>
    </location>
</feature>
<evidence type="ECO:0000256" key="7">
    <source>
        <dbReference type="RuleBase" id="RU363032"/>
    </source>
</evidence>
<evidence type="ECO:0000256" key="2">
    <source>
        <dbReference type="ARBA" id="ARBA00022448"/>
    </source>
</evidence>
<evidence type="ECO:0000259" key="8">
    <source>
        <dbReference type="PROSITE" id="PS50928"/>
    </source>
</evidence>
<dbReference type="EMBL" id="BMHF01000002">
    <property type="protein sequence ID" value="GGA26907.1"/>
    <property type="molecule type" value="Genomic_DNA"/>
</dbReference>
<dbReference type="Pfam" id="PF00528">
    <property type="entry name" value="BPD_transp_1"/>
    <property type="match status" value="1"/>
</dbReference>
<feature type="transmembrane region" description="Helical" evidence="7">
    <location>
        <begin position="48"/>
        <end position="68"/>
    </location>
</feature>
<evidence type="ECO:0000313" key="10">
    <source>
        <dbReference type="Proteomes" id="UP000609323"/>
    </source>
</evidence>
<dbReference type="CDD" id="cd06261">
    <property type="entry name" value="TM_PBP2"/>
    <property type="match status" value="1"/>
</dbReference>
<dbReference type="SUPFAM" id="SSF161098">
    <property type="entry name" value="MetI-like"/>
    <property type="match status" value="1"/>
</dbReference>
<evidence type="ECO:0000256" key="4">
    <source>
        <dbReference type="ARBA" id="ARBA00022692"/>
    </source>
</evidence>